<organism evidence="2 3">
    <name type="scientific">Acer yangbiense</name>
    <dbReference type="NCBI Taxonomy" id="1000413"/>
    <lineage>
        <taxon>Eukaryota</taxon>
        <taxon>Viridiplantae</taxon>
        <taxon>Streptophyta</taxon>
        <taxon>Embryophyta</taxon>
        <taxon>Tracheophyta</taxon>
        <taxon>Spermatophyta</taxon>
        <taxon>Magnoliopsida</taxon>
        <taxon>eudicotyledons</taxon>
        <taxon>Gunneridae</taxon>
        <taxon>Pentapetalae</taxon>
        <taxon>rosids</taxon>
        <taxon>malvids</taxon>
        <taxon>Sapindales</taxon>
        <taxon>Sapindaceae</taxon>
        <taxon>Hippocastanoideae</taxon>
        <taxon>Acereae</taxon>
        <taxon>Acer</taxon>
    </lineage>
</organism>
<comment type="caution">
    <text evidence="2">The sequence shown here is derived from an EMBL/GenBank/DDBJ whole genome shotgun (WGS) entry which is preliminary data.</text>
</comment>
<accession>A0A5C7I7W7</accession>
<dbReference type="EMBL" id="VAHF01000004">
    <property type="protein sequence ID" value="TXG64869.1"/>
    <property type="molecule type" value="Genomic_DNA"/>
</dbReference>
<evidence type="ECO:0008006" key="4">
    <source>
        <dbReference type="Google" id="ProtNLM"/>
    </source>
</evidence>
<evidence type="ECO:0000256" key="1">
    <source>
        <dbReference type="SAM" id="MobiDB-lite"/>
    </source>
</evidence>
<name>A0A5C7I7W7_9ROSI</name>
<evidence type="ECO:0000313" key="2">
    <source>
        <dbReference type="EMBL" id="TXG64869.1"/>
    </source>
</evidence>
<proteinExistence type="predicted"/>
<gene>
    <name evidence="2" type="ORF">EZV62_011863</name>
</gene>
<feature type="compositionally biased region" description="Acidic residues" evidence="1">
    <location>
        <begin position="131"/>
        <end position="145"/>
    </location>
</feature>
<dbReference type="PANTHER" id="PTHR31973">
    <property type="entry name" value="POLYPROTEIN, PUTATIVE-RELATED"/>
    <property type="match status" value="1"/>
</dbReference>
<evidence type="ECO:0000313" key="3">
    <source>
        <dbReference type="Proteomes" id="UP000323000"/>
    </source>
</evidence>
<feature type="compositionally biased region" description="Low complexity" evidence="1">
    <location>
        <begin position="115"/>
        <end position="124"/>
    </location>
</feature>
<reference evidence="3" key="1">
    <citation type="journal article" date="2019" name="Gigascience">
        <title>De novo genome assembly of the endangered Acer yangbiense, a plant species with extremely small populations endemic to Yunnan Province, China.</title>
        <authorList>
            <person name="Yang J."/>
            <person name="Wariss H.M."/>
            <person name="Tao L."/>
            <person name="Zhang R."/>
            <person name="Yun Q."/>
            <person name="Hollingsworth P."/>
            <person name="Dao Z."/>
            <person name="Luo G."/>
            <person name="Guo H."/>
            <person name="Ma Y."/>
            <person name="Sun W."/>
        </authorList>
    </citation>
    <scope>NUCLEOTIDE SEQUENCE [LARGE SCALE GENOMIC DNA]</scope>
    <source>
        <strain evidence="3">cv. Malutang</strain>
    </source>
</reference>
<protein>
    <recommendedName>
        <fullName evidence="4">MULE transposase domain-containing protein</fullName>
    </recommendedName>
</protein>
<dbReference type="AlphaFoldDB" id="A0A5C7I7W7"/>
<sequence length="356" mass="40151">MSEFQVHVKYVDRIVDMDLIELGDCSVISLINNTKKELSGCHIEAWETWQLRVNKHLTFIEFELLLVPIDIQFPEDALAGLLGFNQQNIGDPVEENYEEDNFVPVEENFEEDNAVGDAATDGSDGSYGGDVDNDYQVDEESEDDSNVSLMNENGENGKDHCEESSMAPNPNGTISFEASQILGSAKITREVVKKYVIQEGFTLKKINNDRNFIHSNRNGKAKLFKDELQERFAVKVDNQTIYRAKRIVLETLKINYIEAYAKLKRYGNAILTMNPGSDVKVAMDPNVLDSPTFFRFYLSYGCHHLIGVDGCHLFGKFGGVLLSATALDGDNNILPIVICIYESENSDSWSWFLREL</sequence>
<keyword evidence="3" id="KW-1185">Reference proteome</keyword>
<dbReference type="OrthoDB" id="1797727at2759"/>
<dbReference type="PANTHER" id="PTHR31973:SF187">
    <property type="entry name" value="MUTATOR TRANSPOSASE MUDRA PROTEIN"/>
    <property type="match status" value="1"/>
</dbReference>
<dbReference type="Proteomes" id="UP000323000">
    <property type="component" value="Chromosome 4"/>
</dbReference>
<feature type="region of interest" description="Disordered" evidence="1">
    <location>
        <begin position="110"/>
        <end position="170"/>
    </location>
</feature>